<feature type="region of interest" description="Disordered" evidence="11">
    <location>
        <begin position="82"/>
        <end position="105"/>
    </location>
</feature>
<keyword evidence="6 10" id="KW-0863">Zinc-finger</keyword>
<evidence type="ECO:0000256" key="9">
    <source>
        <dbReference type="ARBA" id="ARBA00022842"/>
    </source>
</evidence>
<evidence type="ECO:0000256" key="3">
    <source>
        <dbReference type="ARBA" id="ARBA00022722"/>
    </source>
</evidence>
<dbReference type="PROSITE" id="PS50103">
    <property type="entry name" value="ZF_C3H1"/>
    <property type="match status" value="1"/>
</dbReference>
<reference evidence="14" key="1">
    <citation type="submission" date="2010-08" db="EMBL/GenBank/DDBJ databases">
        <authorList>
            <consortium name="Caenorhabditis japonica Sequencing Consortium"/>
            <person name="Wilson R.K."/>
        </authorList>
    </citation>
    <scope>NUCLEOTIDE SEQUENCE [LARGE SCALE GENOMIC DNA]</scope>
    <source>
        <strain evidence="14">DF5081</strain>
    </source>
</reference>
<evidence type="ECO:0000256" key="10">
    <source>
        <dbReference type="PROSITE-ProRule" id="PRU00723"/>
    </source>
</evidence>
<evidence type="ECO:0000256" key="4">
    <source>
        <dbReference type="ARBA" id="ARBA00022723"/>
    </source>
</evidence>
<sequence length="531" mass="59747">MESSSSRCHAPLCRTTAGQRVLNPQNIPIPTTKNNGSEQMVPFNNCGPSYGQTQGPLPGLALLSFNDFDSCYSSCDDVSHPTLSRESSDASKVNDDQQGHPVVQHPPPEILEFAIKLGYTEEQLNRVLNIIGADSRMDDILSELVKLGLPTESVSHSSQEINKWSGRDRYTAPQSYFPTNSLLRAVVVDGSNVAMLHGRKEVFSCAGLRACLNFFLERGHSEVLIIIPQYRREQPRSDSPITDQHILKEIERHIIYTPSRNLNGRRVVCHDDRYILRTAELKDAVIVSNDEYRDLTRENPAWRSIVEERLLMFTFVDDKFMPPDDPSGKNGPCIDSFLSKIPLISAKPLICPYARKCTYGNKCKFFHPERPNGQHISVTERLMKENQQKKSLHAVKSMQNEIFKNKHASLARTKSLNVVRPLSEDADQLVPTLENQRVSPLHYQLQQANSAPWMQQQHAQKHESSPLTPINQQQTHYNKKGYATMPFIYSPGVIGGQRLKLTTNVSQTQLYTPSTAVWGHSELSVGPLNPG</sequence>
<dbReference type="GO" id="GO:0008270">
    <property type="term" value="F:zinc ion binding"/>
    <property type="evidence" value="ECO:0007669"/>
    <property type="project" value="UniProtKB-KW"/>
</dbReference>
<proteinExistence type="inferred from homology"/>
<feature type="domain" description="C3H1-type" evidence="12">
    <location>
        <begin position="345"/>
        <end position="370"/>
    </location>
</feature>
<comment type="cofactor">
    <cofactor evidence="1">
        <name>Mg(2+)</name>
        <dbReference type="ChEBI" id="CHEBI:18420"/>
    </cofactor>
</comment>
<dbReference type="Pfam" id="PF11977">
    <property type="entry name" value="RNase_Zc3h12a"/>
    <property type="match status" value="1"/>
</dbReference>
<dbReference type="InterPro" id="IPR051101">
    <property type="entry name" value="ZC3H12/N4BP1_RNase_Reg"/>
</dbReference>
<dbReference type="EnsemblMetazoa" id="CJA04068.1">
    <property type="protein sequence ID" value="CJA04068.1"/>
    <property type="gene ID" value="WBGene00123272"/>
</dbReference>
<dbReference type="PANTHER" id="PTHR12876:SF37">
    <property type="entry name" value="ENDORIBONUCLEASE REGE-1-RELATED"/>
    <property type="match status" value="1"/>
</dbReference>
<evidence type="ECO:0000256" key="1">
    <source>
        <dbReference type="ARBA" id="ARBA00001946"/>
    </source>
</evidence>
<dbReference type="InterPro" id="IPR040546">
    <property type="entry name" value="Rege-1_UBA-like"/>
</dbReference>
<evidence type="ECO:0000256" key="5">
    <source>
        <dbReference type="ARBA" id="ARBA00022759"/>
    </source>
</evidence>
<keyword evidence="8 10" id="KW-0862">Zinc</keyword>
<dbReference type="FunFam" id="3.40.50.11980:FF:000001">
    <property type="entry name" value="ZC3H12A isoform 1"/>
    <property type="match status" value="1"/>
</dbReference>
<feature type="compositionally biased region" description="Basic and acidic residues" evidence="11">
    <location>
        <begin position="86"/>
        <end position="98"/>
    </location>
</feature>
<dbReference type="PANTHER" id="PTHR12876">
    <property type="entry name" value="N4BP1-RELATED"/>
    <property type="match status" value="1"/>
</dbReference>
<evidence type="ECO:0000256" key="6">
    <source>
        <dbReference type="ARBA" id="ARBA00022771"/>
    </source>
</evidence>
<dbReference type="GO" id="GO:0003729">
    <property type="term" value="F:mRNA binding"/>
    <property type="evidence" value="ECO:0007669"/>
    <property type="project" value="TreeGrafter"/>
</dbReference>
<dbReference type="AlphaFoldDB" id="A0A8R1DIZ6"/>
<dbReference type="GO" id="GO:0036464">
    <property type="term" value="C:cytoplasmic ribonucleoprotein granule"/>
    <property type="evidence" value="ECO:0007669"/>
    <property type="project" value="TreeGrafter"/>
</dbReference>
<dbReference type="Gene3D" id="3.40.50.11980">
    <property type="match status" value="1"/>
</dbReference>
<evidence type="ECO:0000256" key="7">
    <source>
        <dbReference type="ARBA" id="ARBA00022801"/>
    </source>
</evidence>
<organism evidence="13 14">
    <name type="scientific">Caenorhabditis japonica</name>
    <dbReference type="NCBI Taxonomy" id="281687"/>
    <lineage>
        <taxon>Eukaryota</taxon>
        <taxon>Metazoa</taxon>
        <taxon>Ecdysozoa</taxon>
        <taxon>Nematoda</taxon>
        <taxon>Chromadorea</taxon>
        <taxon>Rhabditida</taxon>
        <taxon>Rhabditina</taxon>
        <taxon>Rhabditomorpha</taxon>
        <taxon>Rhabditoidea</taxon>
        <taxon>Rhabditidae</taxon>
        <taxon>Peloderinae</taxon>
        <taxon>Caenorhabditis</taxon>
    </lineage>
</organism>
<dbReference type="GO" id="GO:0016787">
    <property type="term" value="F:hydrolase activity"/>
    <property type="evidence" value="ECO:0007669"/>
    <property type="project" value="UniProtKB-KW"/>
</dbReference>
<evidence type="ECO:0000256" key="8">
    <source>
        <dbReference type="ARBA" id="ARBA00022833"/>
    </source>
</evidence>
<evidence type="ECO:0000256" key="2">
    <source>
        <dbReference type="ARBA" id="ARBA00010922"/>
    </source>
</evidence>
<protein>
    <submittedName>
        <fullName evidence="13">C3H1-type domain-containing protein</fullName>
    </submittedName>
</protein>
<dbReference type="GO" id="GO:0005634">
    <property type="term" value="C:nucleus"/>
    <property type="evidence" value="ECO:0007669"/>
    <property type="project" value="TreeGrafter"/>
</dbReference>
<accession>A0A8R1DIZ6</accession>
<keyword evidence="14" id="KW-1185">Reference proteome</keyword>
<keyword evidence="4 10" id="KW-0479">Metal-binding</keyword>
<dbReference type="Pfam" id="PF18039">
    <property type="entry name" value="UBA_6"/>
    <property type="match status" value="1"/>
</dbReference>
<comment type="similarity">
    <text evidence="2">Belongs to the ZC3H12 family.</text>
</comment>
<feature type="zinc finger region" description="C3H1-type" evidence="10">
    <location>
        <begin position="345"/>
        <end position="370"/>
    </location>
</feature>
<evidence type="ECO:0000256" key="11">
    <source>
        <dbReference type="SAM" id="MobiDB-lite"/>
    </source>
</evidence>
<keyword evidence="9" id="KW-0460">Magnesium</keyword>
<evidence type="ECO:0000259" key="12">
    <source>
        <dbReference type="PROSITE" id="PS50103"/>
    </source>
</evidence>
<dbReference type="GO" id="GO:0004521">
    <property type="term" value="F:RNA endonuclease activity"/>
    <property type="evidence" value="ECO:0007669"/>
    <property type="project" value="TreeGrafter"/>
</dbReference>
<keyword evidence="5" id="KW-0255">Endonuclease</keyword>
<dbReference type="InterPro" id="IPR000571">
    <property type="entry name" value="Znf_CCCH"/>
</dbReference>
<keyword evidence="3" id="KW-0540">Nuclease</keyword>
<reference evidence="13" key="2">
    <citation type="submission" date="2022-06" db="UniProtKB">
        <authorList>
            <consortium name="EnsemblMetazoa"/>
        </authorList>
    </citation>
    <scope>IDENTIFICATION</scope>
    <source>
        <strain evidence="13">DF5081</strain>
    </source>
</reference>
<evidence type="ECO:0000313" key="14">
    <source>
        <dbReference type="Proteomes" id="UP000005237"/>
    </source>
</evidence>
<dbReference type="Proteomes" id="UP000005237">
    <property type="component" value="Unassembled WGS sequence"/>
</dbReference>
<evidence type="ECO:0000313" key="13">
    <source>
        <dbReference type="EnsemblMetazoa" id="CJA04068.1"/>
    </source>
</evidence>
<name>A0A8R1DIZ6_CAEJA</name>
<dbReference type="InterPro" id="IPR021869">
    <property type="entry name" value="RNase_Zc3h12_NYN"/>
</dbReference>
<keyword evidence="7" id="KW-0378">Hydrolase</keyword>